<evidence type="ECO:0000313" key="1">
    <source>
        <dbReference type="EMBL" id="MCV2873925.1"/>
    </source>
</evidence>
<keyword evidence="2" id="KW-1185">Reference proteome</keyword>
<name>A0ABT2ZSK2_9RHOB</name>
<dbReference type="EMBL" id="JAOWKZ010000004">
    <property type="protein sequence ID" value="MCV2873925.1"/>
    <property type="molecule type" value="Genomic_DNA"/>
</dbReference>
<reference evidence="1 2" key="1">
    <citation type="submission" date="2022-10" db="EMBL/GenBank/DDBJ databases">
        <title>Defluviimonas sp. nov., isolated from ocean surface sediments.</title>
        <authorList>
            <person name="He W."/>
            <person name="Wang L."/>
            <person name="Zhang D.-F."/>
        </authorList>
    </citation>
    <scope>NUCLEOTIDE SEQUENCE [LARGE SCALE GENOMIC DNA]</scope>
    <source>
        <strain evidence="1 2">WL0050</strain>
    </source>
</reference>
<sequence length="80" mass="8997">MPLYWIIDRLALVTAIGTSSTMLLLQQPEACIAALTIWPLTRGIISVVDVFFVFFTNQPLVRSREYQQSLGDSTSHRIAD</sequence>
<evidence type="ECO:0000313" key="2">
    <source>
        <dbReference type="Proteomes" id="UP001652564"/>
    </source>
</evidence>
<proteinExistence type="predicted"/>
<protein>
    <submittedName>
        <fullName evidence="1">Uncharacterized protein</fullName>
    </submittedName>
</protein>
<accession>A0ABT2ZSK2</accession>
<comment type="caution">
    <text evidence="1">The sequence shown here is derived from an EMBL/GenBank/DDBJ whole genome shotgun (WGS) entry which is preliminary data.</text>
</comment>
<dbReference type="Proteomes" id="UP001652564">
    <property type="component" value="Unassembled WGS sequence"/>
</dbReference>
<gene>
    <name evidence="1" type="ORF">OEZ71_16635</name>
</gene>
<dbReference type="RefSeq" id="WP_263741174.1">
    <property type="nucleotide sequence ID" value="NZ_JAOWKZ010000004.1"/>
</dbReference>
<organism evidence="1 2">
    <name type="scientific">Albidovulum litorale</name>
    <dbReference type="NCBI Taxonomy" id="2984134"/>
    <lineage>
        <taxon>Bacteria</taxon>
        <taxon>Pseudomonadati</taxon>
        <taxon>Pseudomonadota</taxon>
        <taxon>Alphaproteobacteria</taxon>
        <taxon>Rhodobacterales</taxon>
        <taxon>Paracoccaceae</taxon>
        <taxon>Albidovulum</taxon>
    </lineage>
</organism>